<dbReference type="EMBL" id="DS891538">
    <property type="protein sequence ID" value="EEC15623.1"/>
    <property type="molecule type" value="Genomic_DNA"/>
</dbReference>
<evidence type="ECO:0000256" key="1">
    <source>
        <dbReference type="SAM" id="MobiDB-lite"/>
    </source>
</evidence>
<name>B7Q9X0_IXOSC</name>
<reference evidence="3" key="2">
    <citation type="submission" date="2020-05" db="UniProtKB">
        <authorList>
            <consortium name="EnsemblMetazoa"/>
        </authorList>
    </citation>
    <scope>IDENTIFICATION</scope>
    <source>
        <strain evidence="3">wikel</strain>
    </source>
</reference>
<reference evidence="2 4" key="1">
    <citation type="submission" date="2008-03" db="EMBL/GenBank/DDBJ databases">
        <title>Annotation of Ixodes scapularis.</title>
        <authorList>
            <consortium name="Ixodes scapularis Genome Project Consortium"/>
            <person name="Caler E."/>
            <person name="Hannick L.I."/>
            <person name="Bidwell S."/>
            <person name="Joardar V."/>
            <person name="Thiagarajan M."/>
            <person name="Amedeo P."/>
            <person name="Galinsky K.J."/>
            <person name="Schobel S."/>
            <person name="Inman J."/>
            <person name="Hostetler J."/>
            <person name="Miller J."/>
            <person name="Hammond M."/>
            <person name="Megy K."/>
            <person name="Lawson D."/>
            <person name="Kodira C."/>
            <person name="Sutton G."/>
            <person name="Meyer J."/>
            <person name="Hill C.A."/>
            <person name="Birren B."/>
            <person name="Nene V."/>
            <person name="Collins F."/>
            <person name="Alarcon-Chaidez F."/>
            <person name="Wikel S."/>
            <person name="Strausberg R."/>
        </authorList>
    </citation>
    <scope>NUCLEOTIDE SEQUENCE [LARGE SCALE GENOMIC DNA]</scope>
    <source>
        <strain evidence="4">Wikel</strain>
        <strain evidence="2">Wikel colony</strain>
    </source>
</reference>
<feature type="region of interest" description="Disordered" evidence="1">
    <location>
        <begin position="1"/>
        <end position="61"/>
    </location>
</feature>
<dbReference type="VEuPathDB" id="VectorBase:ISCW021053"/>
<feature type="compositionally biased region" description="Pro residues" evidence="1">
    <location>
        <begin position="17"/>
        <end position="30"/>
    </location>
</feature>
<gene>
    <name evidence="2" type="ORF">IscW_ISCW021053</name>
</gene>
<dbReference type="Proteomes" id="UP000001555">
    <property type="component" value="Unassembled WGS sequence"/>
</dbReference>
<dbReference type="HOGENOM" id="CLU_2580649_0_0_1"/>
<dbReference type="AlphaFoldDB" id="B7Q9X0"/>
<dbReference type="EMBL" id="ABJB010911930">
    <property type="status" value="NOT_ANNOTATED_CDS"/>
    <property type="molecule type" value="Genomic_DNA"/>
</dbReference>
<proteinExistence type="predicted"/>
<keyword evidence="4" id="KW-1185">Reference proteome</keyword>
<protein>
    <submittedName>
        <fullName evidence="2 3">Uncharacterized protein</fullName>
    </submittedName>
</protein>
<dbReference type="VEuPathDB" id="VectorBase:ISCI021053"/>
<organism>
    <name type="scientific">Ixodes scapularis</name>
    <name type="common">Black-legged tick</name>
    <name type="synonym">Deer tick</name>
    <dbReference type="NCBI Taxonomy" id="6945"/>
    <lineage>
        <taxon>Eukaryota</taxon>
        <taxon>Metazoa</taxon>
        <taxon>Ecdysozoa</taxon>
        <taxon>Arthropoda</taxon>
        <taxon>Chelicerata</taxon>
        <taxon>Arachnida</taxon>
        <taxon>Acari</taxon>
        <taxon>Parasitiformes</taxon>
        <taxon>Ixodida</taxon>
        <taxon>Ixodoidea</taxon>
        <taxon>Ixodidae</taxon>
        <taxon>Ixodinae</taxon>
        <taxon>Ixodes</taxon>
    </lineage>
</organism>
<dbReference type="InParanoid" id="B7Q9X0"/>
<evidence type="ECO:0000313" key="4">
    <source>
        <dbReference type="Proteomes" id="UP000001555"/>
    </source>
</evidence>
<accession>B7Q9X0</accession>
<evidence type="ECO:0000313" key="3">
    <source>
        <dbReference type="EnsemblMetazoa" id="ISCW021053-PA"/>
    </source>
</evidence>
<dbReference type="PaxDb" id="6945-B7Q9X0"/>
<dbReference type="EnsemblMetazoa" id="ISCW021053-RA">
    <property type="protein sequence ID" value="ISCW021053-PA"/>
    <property type="gene ID" value="ISCW021053"/>
</dbReference>
<feature type="non-terminal residue" evidence="2">
    <location>
        <position position="1"/>
    </location>
</feature>
<evidence type="ECO:0000313" key="2">
    <source>
        <dbReference type="EMBL" id="EEC15623.1"/>
    </source>
</evidence>
<feature type="non-terminal residue" evidence="2">
    <location>
        <position position="81"/>
    </location>
</feature>
<sequence>SPVAEEDTDEAHRLPQRPLPPSRLRPPPAFVPCIQCPEKGPGASAHPRADSGTKHGAATGRDKRQICKICLKGQNYTCRSS</sequence>